<comment type="caution">
    <text evidence="1">The sequence shown here is derived from an EMBL/GenBank/DDBJ whole genome shotgun (WGS) entry which is preliminary data.</text>
</comment>
<keyword evidence="2" id="KW-1185">Reference proteome</keyword>
<protein>
    <submittedName>
        <fullName evidence="1">Uncharacterized protein</fullName>
    </submittedName>
</protein>
<reference evidence="1" key="1">
    <citation type="submission" date="2018-11" db="EMBL/GenBank/DDBJ databases">
        <title>The sequence and de novo assembly of Larimichthys crocea genome using PacBio and Hi-C technologies.</title>
        <authorList>
            <person name="Xu P."/>
            <person name="Chen B."/>
            <person name="Zhou Z."/>
            <person name="Ke Q."/>
            <person name="Wu Y."/>
            <person name="Bai H."/>
            <person name="Pu F."/>
        </authorList>
    </citation>
    <scope>NUCLEOTIDE SEQUENCE</scope>
    <source>
        <tissue evidence="1">Muscle</tissue>
    </source>
</reference>
<name>A0ACD3QHC5_LARCR</name>
<sequence>MESQDERESSPPKSDRRFALTYIGWSTLDRRTTLPMLPWLVAEIRRRSERGDCGPAVQPREVQLVLNPPFIRCVPCSSNNSSVFIFEHKAQLISRFIHNSNDLTYFAYLLRGQPDNPESEMSCHVFKAGDPNQVPEVISSIRQVSKSALKEDAKPRQEADEAFYNSQKFEVLYCGKVTVLHKKAPSTLIDDCIDKFHQHEVERKRLRLLNGQRGSTESPPVEFVMGVEGDPLSAVLTKSIEDPGEGPGVEDMSGGKGLSSSTSQSSLRGAFPECILEDSGFEEPQEFRTRCSSMAGGMQRKPGEGMMIGPTRRRHSSAPNHVQPSDADKNRTMLFQVGRFEVNLISPDSKTVVLEKNFKDISSCCQVDEVMLTLKQAFTTAAALQSNKTQIQLCEACPMHDLHKLCERIEGLYPPRAKLAIQKYLSQLTDNEQVEIFERVQRSKPGSDQEENELVILHLRQLCETKQRSHLHIGEAPQNAANSSSSGDGAGTSSRFKLDILKNKARTSLTSSLENIFRTGCRWQETPVRMSSRTPAEPSLSWLPLLNPRDRTRCCTRQDEESPGHSPPGSPPAFPDDDPEAGLQFRRRAHTFSHPPVKKRISFEGQPSSQSRQAPLRRQQSVNPELLQSSNGEGRKRTLSGCSSDSVSGGLPPTPRRVSWRQKIFLRVASPMNKPSAAMQDPDHSDGRELLPLSPHALDPSLDPLGRLLPPGERPKKTRADYRALWKTAIHQQILLLRMEKENQRLEASRDELHIRKMKLNYQEVGQCSKDAQALWERKLTAPGRMTVPQDKEEMYRALCQGVPKSRRGEVWLLLSHQHRLRHRLPQRQHAPDTAYHDLLKQLTAQQHAILVDLGRTFPTHQYFSAQLGAGQLSLYNLLKAYSLLDTEVGYCQGISFVAGVLLLHMSEEQAFDMLKYLMYDLGIRQQYRPDMVSLQIQMYQLSRLLHDYHRELYNHLEEHEICPSLYAAPWFLTLFASQFPLSFVSRIFDFVFVQGTGVIFKVALCLLSSHEGEIVECDSFESIVDYLKTTLPALTHTQMEETIAKVMEMDISKQLHAYEVEYHVLQDEMLDAGPLPDDSERLDKLEKTNVQLKKQNMDLLEKLQAARQKIQTLETSVENFLSRESKMKHMIRSLEQERAAYQKTIERMRSCLPPDALTDVEMTQIKTGPNGKAKTAAKKP</sequence>
<dbReference type="Proteomes" id="UP000793456">
    <property type="component" value="Chromosome XIX"/>
</dbReference>
<evidence type="ECO:0000313" key="1">
    <source>
        <dbReference type="EMBL" id="TMS06091.1"/>
    </source>
</evidence>
<proteinExistence type="predicted"/>
<organism evidence="1 2">
    <name type="scientific">Larimichthys crocea</name>
    <name type="common">Large yellow croaker</name>
    <name type="synonym">Pseudosciaena crocea</name>
    <dbReference type="NCBI Taxonomy" id="215358"/>
    <lineage>
        <taxon>Eukaryota</taxon>
        <taxon>Metazoa</taxon>
        <taxon>Chordata</taxon>
        <taxon>Craniata</taxon>
        <taxon>Vertebrata</taxon>
        <taxon>Euteleostomi</taxon>
        <taxon>Actinopterygii</taxon>
        <taxon>Neopterygii</taxon>
        <taxon>Teleostei</taxon>
        <taxon>Neoteleostei</taxon>
        <taxon>Acanthomorphata</taxon>
        <taxon>Eupercaria</taxon>
        <taxon>Sciaenidae</taxon>
        <taxon>Larimichthys</taxon>
    </lineage>
</organism>
<dbReference type="EMBL" id="CM011692">
    <property type="protein sequence ID" value="TMS06091.1"/>
    <property type="molecule type" value="Genomic_DNA"/>
</dbReference>
<accession>A0ACD3QHC5</accession>
<gene>
    <name evidence="1" type="ORF">E3U43_015850</name>
</gene>
<evidence type="ECO:0000313" key="2">
    <source>
        <dbReference type="Proteomes" id="UP000793456"/>
    </source>
</evidence>